<dbReference type="SUPFAM" id="SSF55594">
    <property type="entry name" value="HPr-like"/>
    <property type="match status" value="1"/>
</dbReference>
<evidence type="ECO:0000313" key="6">
    <source>
        <dbReference type="Proteomes" id="UP000187651"/>
    </source>
</evidence>
<organism evidence="5 6">
    <name type="scientific">Lachnospira pectinoschiza</name>
    <dbReference type="NCBI Taxonomy" id="28052"/>
    <lineage>
        <taxon>Bacteria</taxon>
        <taxon>Bacillati</taxon>
        <taxon>Bacillota</taxon>
        <taxon>Clostridia</taxon>
        <taxon>Lachnospirales</taxon>
        <taxon>Lachnospiraceae</taxon>
        <taxon>Lachnospira</taxon>
    </lineage>
</organism>
<evidence type="ECO:0000256" key="3">
    <source>
        <dbReference type="ARBA" id="ARBA00022683"/>
    </source>
</evidence>
<dbReference type="AlphaFoldDB" id="A0A1G9TR83"/>
<comment type="subcellular location">
    <subcellularLocation>
        <location evidence="1">Cytoplasm</location>
    </subcellularLocation>
</comment>
<dbReference type="Proteomes" id="UP000187651">
    <property type="component" value="Unassembled WGS sequence"/>
</dbReference>
<evidence type="ECO:0000256" key="1">
    <source>
        <dbReference type="ARBA" id="ARBA00004496"/>
    </source>
</evidence>
<dbReference type="EMBL" id="FNHZ01000001">
    <property type="protein sequence ID" value="SDM50162.1"/>
    <property type="molecule type" value="Genomic_DNA"/>
</dbReference>
<keyword evidence="6" id="KW-1185">Reference proteome</keyword>
<dbReference type="Gene3D" id="3.30.1340.10">
    <property type="entry name" value="HPr-like"/>
    <property type="match status" value="1"/>
</dbReference>
<dbReference type="Pfam" id="PF00381">
    <property type="entry name" value="PTS-HPr"/>
    <property type="match status" value="1"/>
</dbReference>
<dbReference type="NCBIfam" id="TIGR01003">
    <property type="entry name" value="PTS_HPr_family"/>
    <property type="match status" value="1"/>
</dbReference>
<evidence type="ECO:0000256" key="2">
    <source>
        <dbReference type="ARBA" id="ARBA00022490"/>
    </source>
</evidence>
<dbReference type="GO" id="GO:0005737">
    <property type="term" value="C:cytoplasm"/>
    <property type="evidence" value="ECO:0007669"/>
    <property type="project" value="UniProtKB-SubCell"/>
</dbReference>
<sequence length="90" mass="9948">MVEKDIVITSKLGIHLRPAGAMSDEAMKYESHITFEYGEYKRRANAKSIISVLASGVNSGDVIKLRAEGEDEEEALENVTNAFVKSMNEN</sequence>
<evidence type="ECO:0000259" key="4">
    <source>
        <dbReference type="PROSITE" id="PS51350"/>
    </source>
</evidence>
<dbReference type="InterPro" id="IPR035895">
    <property type="entry name" value="HPr-like_sf"/>
</dbReference>
<dbReference type="CDD" id="cd00367">
    <property type="entry name" value="PTS-HPr_like"/>
    <property type="match status" value="1"/>
</dbReference>
<evidence type="ECO:0000313" key="5">
    <source>
        <dbReference type="EMBL" id="SDM50162.1"/>
    </source>
</evidence>
<dbReference type="InterPro" id="IPR000032">
    <property type="entry name" value="HPr-like"/>
</dbReference>
<dbReference type="InterPro" id="IPR050399">
    <property type="entry name" value="HPr"/>
</dbReference>
<reference evidence="6" key="1">
    <citation type="submission" date="2016-10" db="EMBL/GenBank/DDBJ databases">
        <authorList>
            <person name="Varghese N."/>
            <person name="Submissions S."/>
        </authorList>
    </citation>
    <scope>NUCLEOTIDE SEQUENCE [LARGE SCALE GENOMIC DNA]</scope>
    <source>
        <strain evidence="6">M83</strain>
    </source>
</reference>
<dbReference type="PROSITE" id="PS51350">
    <property type="entry name" value="PTS_HPR_DOM"/>
    <property type="match status" value="1"/>
</dbReference>
<keyword evidence="2" id="KW-0963">Cytoplasm</keyword>
<keyword evidence="3" id="KW-0598">Phosphotransferase system</keyword>
<protein>
    <submittedName>
        <fullName evidence="5">Phosphocarrier protein</fullName>
    </submittedName>
</protein>
<name>A0A1G9TR83_9FIRM</name>
<dbReference type="RefSeq" id="WP_027430220.1">
    <property type="nucleotide sequence ID" value="NZ_FNHZ01000001.1"/>
</dbReference>
<dbReference type="PANTHER" id="PTHR33705">
    <property type="entry name" value="PHOSPHOCARRIER PROTEIN HPR"/>
    <property type="match status" value="1"/>
</dbReference>
<feature type="domain" description="HPr" evidence="4">
    <location>
        <begin position="1"/>
        <end position="90"/>
    </location>
</feature>
<dbReference type="OrthoDB" id="9809047at2"/>
<gene>
    <name evidence="5" type="ORF">SAMN05216544_0457</name>
</gene>
<dbReference type="PANTHER" id="PTHR33705:SF2">
    <property type="entry name" value="PHOSPHOCARRIER PROTEIN NPR"/>
    <property type="match status" value="1"/>
</dbReference>
<accession>A0A1G9TR83</accession>
<proteinExistence type="predicted"/>
<dbReference type="PRINTS" id="PR00107">
    <property type="entry name" value="PHOSPHOCPHPR"/>
</dbReference>
<dbReference type="GO" id="GO:0009401">
    <property type="term" value="P:phosphoenolpyruvate-dependent sugar phosphotransferase system"/>
    <property type="evidence" value="ECO:0007669"/>
    <property type="project" value="UniProtKB-KW"/>
</dbReference>